<dbReference type="OrthoDB" id="9880795at2"/>
<organism evidence="2 3">
    <name type="scientific">Lihuaxuella thermophila</name>
    <dbReference type="NCBI Taxonomy" id="1173111"/>
    <lineage>
        <taxon>Bacteria</taxon>
        <taxon>Bacillati</taxon>
        <taxon>Bacillota</taxon>
        <taxon>Bacilli</taxon>
        <taxon>Bacillales</taxon>
        <taxon>Thermoactinomycetaceae</taxon>
        <taxon>Lihuaxuella</taxon>
    </lineage>
</organism>
<evidence type="ECO:0000256" key="1">
    <source>
        <dbReference type="SAM" id="Phobius"/>
    </source>
</evidence>
<dbReference type="EMBL" id="FOCQ01000001">
    <property type="protein sequence ID" value="SEM68311.1"/>
    <property type="molecule type" value="Genomic_DNA"/>
</dbReference>
<keyword evidence="1" id="KW-0812">Transmembrane</keyword>
<gene>
    <name evidence="2" type="ORF">SAMN05444955_10167</name>
</gene>
<name>A0A1H8ACJ2_9BACL</name>
<dbReference type="Proteomes" id="UP000199695">
    <property type="component" value="Unassembled WGS sequence"/>
</dbReference>
<dbReference type="AlphaFoldDB" id="A0A1H8ACJ2"/>
<evidence type="ECO:0000313" key="3">
    <source>
        <dbReference type="Proteomes" id="UP000199695"/>
    </source>
</evidence>
<proteinExistence type="predicted"/>
<keyword evidence="1" id="KW-0472">Membrane</keyword>
<accession>A0A1H8ACJ2</accession>
<keyword evidence="3" id="KW-1185">Reference proteome</keyword>
<evidence type="ECO:0000313" key="2">
    <source>
        <dbReference type="EMBL" id="SEM68311.1"/>
    </source>
</evidence>
<sequence>MIKMDKDSIEINLNKKTQEDPPKKLYYIFPKDDPQSFIEFTTGRNDLHHIEDVDTHILVQLEEYEDEYSGKGEARFFSFDEREEMEEWIREREEKGVLRFEVQGGMLLFAWDFSDEVEEKQDWIPLLVIMFFLLSPVWFIAAVIFAYLYFF</sequence>
<dbReference type="STRING" id="1173111.SAMN05444955_10167"/>
<protein>
    <submittedName>
        <fullName evidence="2">Uncharacterized protein</fullName>
    </submittedName>
</protein>
<reference evidence="2 3" key="1">
    <citation type="submission" date="2016-10" db="EMBL/GenBank/DDBJ databases">
        <authorList>
            <person name="de Groot N.N."/>
        </authorList>
    </citation>
    <scope>NUCLEOTIDE SEQUENCE [LARGE SCALE GENOMIC DNA]</scope>
    <source>
        <strain evidence="2 3">DSM 46701</strain>
    </source>
</reference>
<dbReference type="RefSeq" id="WP_089964383.1">
    <property type="nucleotide sequence ID" value="NZ_FOCQ01000001.1"/>
</dbReference>
<keyword evidence="1" id="KW-1133">Transmembrane helix</keyword>
<feature type="transmembrane region" description="Helical" evidence="1">
    <location>
        <begin position="123"/>
        <end position="150"/>
    </location>
</feature>